<dbReference type="GO" id="GO:0015774">
    <property type="term" value="P:polysaccharide transport"/>
    <property type="evidence" value="ECO:0007669"/>
    <property type="project" value="UniProtKB-KW"/>
</dbReference>
<evidence type="ECO:0000259" key="10">
    <source>
        <dbReference type="Pfam" id="PF01061"/>
    </source>
</evidence>
<evidence type="ECO:0000256" key="6">
    <source>
        <dbReference type="ARBA" id="ARBA00022989"/>
    </source>
</evidence>
<feature type="transmembrane region" description="Helical" evidence="9">
    <location>
        <begin position="151"/>
        <end position="172"/>
    </location>
</feature>
<dbReference type="EMBL" id="QQAH01000001">
    <property type="protein sequence ID" value="RDD83179.1"/>
    <property type="molecule type" value="Genomic_DNA"/>
</dbReference>
<feature type="transmembrane region" description="Helical" evidence="9">
    <location>
        <begin position="268"/>
        <end position="288"/>
    </location>
</feature>
<comment type="subcellular location">
    <subcellularLocation>
        <location evidence="1">Cell membrane</location>
        <topology evidence="1">Multi-pass membrane protein</topology>
    </subcellularLocation>
</comment>
<evidence type="ECO:0000313" key="11">
    <source>
        <dbReference type="EMBL" id="RDD83179.1"/>
    </source>
</evidence>
<evidence type="ECO:0000256" key="2">
    <source>
        <dbReference type="ARBA" id="ARBA00007783"/>
    </source>
</evidence>
<evidence type="ECO:0000256" key="9">
    <source>
        <dbReference type="SAM" id="Phobius"/>
    </source>
</evidence>
<dbReference type="PANTHER" id="PTHR30413">
    <property type="entry name" value="INNER MEMBRANE TRANSPORT PERMEASE"/>
    <property type="match status" value="1"/>
</dbReference>
<dbReference type="AlphaFoldDB" id="A0A369UXV8"/>
<comment type="similarity">
    <text evidence="2">Belongs to the ABC-2 integral membrane protein family.</text>
</comment>
<feature type="transmembrane region" description="Helical" evidence="9">
    <location>
        <begin position="178"/>
        <end position="202"/>
    </location>
</feature>
<keyword evidence="7" id="KW-0625">Polysaccharide transport</keyword>
<feature type="transmembrane region" description="Helical" evidence="9">
    <location>
        <begin position="76"/>
        <end position="97"/>
    </location>
</feature>
<dbReference type="GO" id="GO:0140359">
    <property type="term" value="F:ABC-type transporter activity"/>
    <property type="evidence" value="ECO:0007669"/>
    <property type="project" value="InterPro"/>
</dbReference>
<proteinExistence type="inferred from homology"/>
<evidence type="ECO:0000256" key="4">
    <source>
        <dbReference type="ARBA" id="ARBA00022475"/>
    </source>
</evidence>
<dbReference type="Pfam" id="PF01061">
    <property type="entry name" value="ABC2_membrane"/>
    <property type="match status" value="1"/>
</dbReference>
<gene>
    <name evidence="11" type="ORF">DVJ77_00805</name>
</gene>
<dbReference type="GO" id="GO:0015920">
    <property type="term" value="P:lipopolysaccharide transport"/>
    <property type="evidence" value="ECO:0007669"/>
    <property type="project" value="TreeGrafter"/>
</dbReference>
<comment type="caution">
    <text evidence="11">The sequence shown here is derived from an EMBL/GenBank/DDBJ whole genome shotgun (WGS) entry which is preliminary data.</text>
</comment>
<sequence>MLDTAVCMPVSSSPKLERPKIFSHRDQISMAHRLTSRSWQFAKRDFIEGVGAWHVWLPFGLKDIRQRYRRSRLGQFWISISTGIFIAGIGVLYAVLFKIPPHDYLPYLAVNYIVWLLMAGMANDSTAAFVEASAYLRQDALPKTIYIMRVLVRNVTIFAHNLVVLPFIFLVFGFRASIAMLLVVPGLVLLLIAGFLTVLVSSLLSTRFRDFPQIVQSTLQVAFFATPVMWAPQQMGPIGWYFVHLNPFAIFLQLIAEPIRGKAPDLSLYVGAGIIICILLIFTLPFFARYRARVVYWL</sequence>
<protein>
    <submittedName>
        <fullName evidence="11">ABC transporter permease</fullName>
    </submittedName>
</protein>
<evidence type="ECO:0000256" key="8">
    <source>
        <dbReference type="ARBA" id="ARBA00023136"/>
    </source>
</evidence>
<organism evidence="11 12">
    <name type="scientific">Dyella tabacisoli</name>
    <dbReference type="NCBI Taxonomy" id="2282381"/>
    <lineage>
        <taxon>Bacteria</taxon>
        <taxon>Pseudomonadati</taxon>
        <taxon>Pseudomonadota</taxon>
        <taxon>Gammaproteobacteria</taxon>
        <taxon>Lysobacterales</taxon>
        <taxon>Rhodanobacteraceae</taxon>
        <taxon>Dyella</taxon>
    </lineage>
</organism>
<keyword evidence="5 9" id="KW-0812">Transmembrane</keyword>
<reference evidence="11 12" key="1">
    <citation type="submission" date="2018-07" db="EMBL/GenBank/DDBJ databases">
        <title>Dyella tabacisoli L4-6T, whole genome shotgun sequence.</title>
        <authorList>
            <person name="Zhou X.-K."/>
            <person name="Li W.-J."/>
            <person name="Duan Y.-Q."/>
        </authorList>
    </citation>
    <scope>NUCLEOTIDE SEQUENCE [LARGE SCALE GENOMIC DNA]</scope>
    <source>
        <strain evidence="11 12">L4-6</strain>
    </source>
</reference>
<accession>A0A369UXV8</accession>
<keyword evidence="12" id="KW-1185">Reference proteome</keyword>
<feature type="domain" description="ABC-2 type transporter transmembrane" evidence="10">
    <location>
        <begin position="62"/>
        <end position="254"/>
    </location>
</feature>
<keyword evidence="8 9" id="KW-0472">Membrane</keyword>
<dbReference type="PANTHER" id="PTHR30413:SF10">
    <property type="entry name" value="CAPSULE POLYSACCHARIDE EXPORT INNER-MEMBRANE PROTEIN CTRC"/>
    <property type="match status" value="1"/>
</dbReference>
<evidence type="ECO:0000313" key="12">
    <source>
        <dbReference type="Proteomes" id="UP000253782"/>
    </source>
</evidence>
<feature type="transmembrane region" description="Helical" evidence="9">
    <location>
        <begin position="109"/>
        <end position="130"/>
    </location>
</feature>
<name>A0A369UXV8_9GAMM</name>
<dbReference type="GO" id="GO:0005886">
    <property type="term" value="C:plasma membrane"/>
    <property type="evidence" value="ECO:0007669"/>
    <property type="project" value="UniProtKB-SubCell"/>
</dbReference>
<evidence type="ECO:0000256" key="3">
    <source>
        <dbReference type="ARBA" id="ARBA00022448"/>
    </source>
</evidence>
<keyword evidence="7" id="KW-0762">Sugar transport</keyword>
<keyword evidence="3" id="KW-0813">Transport</keyword>
<evidence type="ECO:0000256" key="1">
    <source>
        <dbReference type="ARBA" id="ARBA00004651"/>
    </source>
</evidence>
<evidence type="ECO:0000256" key="5">
    <source>
        <dbReference type="ARBA" id="ARBA00022692"/>
    </source>
</evidence>
<evidence type="ECO:0000256" key="7">
    <source>
        <dbReference type="ARBA" id="ARBA00023047"/>
    </source>
</evidence>
<feature type="transmembrane region" description="Helical" evidence="9">
    <location>
        <begin position="238"/>
        <end position="256"/>
    </location>
</feature>
<dbReference type="Proteomes" id="UP000253782">
    <property type="component" value="Unassembled WGS sequence"/>
</dbReference>
<keyword evidence="6 9" id="KW-1133">Transmembrane helix</keyword>
<dbReference type="InterPro" id="IPR013525">
    <property type="entry name" value="ABC2_TM"/>
</dbReference>
<dbReference type="OrthoDB" id="9796017at2"/>
<keyword evidence="4" id="KW-1003">Cell membrane</keyword>